<dbReference type="InterPro" id="IPR036890">
    <property type="entry name" value="HATPase_C_sf"/>
</dbReference>
<protein>
    <recommendedName>
        <fullName evidence="2">histidine kinase</fullName>
        <ecNumber evidence="2">2.7.13.3</ecNumber>
    </recommendedName>
</protein>
<evidence type="ECO:0000256" key="5">
    <source>
        <dbReference type="ARBA" id="ARBA00022692"/>
    </source>
</evidence>
<feature type="transmembrane region" description="Helical" evidence="9">
    <location>
        <begin position="81"/>
        <end position="114"/>
    </location>
</feature>
<keyword evidence="7 9" id="KW-1133">Transmembrane helix</keyword>
<dbReference type="InterPro" id="IPR005467">
    <property type="entry name" value="His_kinase_dom"/>
</dbReference>
<keyword evidence="4" id="KW-0808">Transferase</keyword>
<feature type="region of interest" description="Disordered" evidence="8">
    <location>
        <begin position="452"/>
        <end position="476"/>
    </location>
</feature>
<dbReference type="Proteomes" id="UP000820669">
    <property type="component" value="Unassembled WGS sequence"/>
</dbReference>
<organism evidence="11 12">
    <name type="scientific">Pseudonocardia acidicola</name>
    <dbReference type="NCBI Taxonomy" id="2724939"/>
    <lineage>
        <taxon>Bacteria</taxon>
        <taxon>Bacillati</taxon>
        <taxon>Actinomycetota</taxon>
        <taxon>Actinomycetes</taxon>
        <taxon>Pseudonocardiales</taxon>
        <taxon>Pseudonocardiaceae</taxon>
        <taxon>Pseudonocardia</taxon>
    </lineage>
</organism>
<sequence>MLTGLLEYLPRGDNLDEKAWRRRHRLLERVLLLHVPALLGVGWWLGRPIAALGLAVIGPVVGLVLGHVVRGRRLASSFVTGGLACCSSALVGLTGGATEAHLHFFVVIGFIALYEDWVPLVGHVVVVVLGYGIGSLWSPGLLFADAAEQADPWPWSLIGCLAVVAAWAGVVIFWRMTEDERSEKEALGKQLITAAAEIGRRRFASEMLVNLARRNQSLLYRQLDIIDQLEESEQDPDVLAELFRLEHLATRIRRNAESLLVLAGEQPPRTWSASVPLLDVIRAAIAETEDLDRVGYEVDDRAAIAGHTVADLTHLLAELTENAVRFSPPESSVMIRARANPQDDGGQLLTVEDRGVGMPAEDLAAANELLARPPEVDLSVSQRLGFHVVARLAARHGIGVSLSAAPGSGVTAVVALPAVLFTAGGAESAVEITTPVRMPAVRPAGAVGPGAPVRAGAAAGDAGPRPDRVPAPLLVPSQASSPAADAILPAGADSGWTGWWSAASEGPDGHGPGSAAAAPLDPGAVPPASRPDGRPSAGTPAPHASGPLGRSLSAQPIPRPRSADDAAPPGPPASVPAGPGLRRRIPQSHLAPQLREPGPASDVPAQRPSSGAAAALSRYQASREAARALVDPEPDDEPPSGADERQQS</sequence>
<dbReference type="InterPro" id="IPR050428">
    <property type="entry name" value="TCS_sensor_his_kinase"/>
</dbReference>
<reference evidence="11 12" key="1">
    <citation type="submission" date="2020-04" db="EMBL/GenBank/DDBJ databases">
        <authorList>
            <person name="Klaysubun C."/>
            <person name="Duangmal K."/>
            <person name="Lipun K."/>
        </authorList>
    </citation>
    <scope>NUCLEOTIDE SEQUENCE [LARGE SCALE GENOMIC DNA]</scope>
    <source>
        <strain evidence="11 12">K10HN5</strain>
    </source>
</reference>
<comment type="caution">
    <text evidence="11">The sequence shown here is derived from an EMBL/GenBank/DDBJ whole genome shotgun (WGS) entry which is preliminary data.</text>
</comment>
<evidence type="ECO:0000256" key="6">
    <source>
        <dbReference type="ARBA" id="ARBA00022777"/>
    </source>
</evidence>
<feature type="transmembrane region" description="Helical" evidence="9">
    <location>
        <begin position="26"/>
        <end position="45"/>
    </location>
</feature>
<evidence type="ECO:0000256" key="8">
    <source>
        <dbReference type="SAM" id="MobiDB-lite"/>
    </source>
</evidence>
<keyword evidence="6" id="KW-0418">Kinase</keyword>
<evidence type="ECO:0000313" key="12">
    <source>
        <dbReference type="Proteomes" id="UP000820669"/>
    </source>
</evidence>
<keyword evidence="3" id="KW-0597">Phosphoprotein</keyword>
<dbReference type="SMART" id="SM00387">
    <property type="entry name" value="HATPase_c"/>
    <property type="match status" value="1"/>
</dbReference>
<dbReference type="PANTHER" id="PTHR45436">
    <property type="entry name" value="SENSOR HISTIDINE KINASE YKOH"/>
    <property type="match status" value="1"/>
</dbReference>
<name>A0ABX1SGZ8_9PSEU</name>
<evidence type="ECO:0000256" key="4">
    <source>
        <dbReference type="ARBA" id="ARBA00022679"/>
    </source>
</evidence>
<dbReference type="EC" id="2.7.13.3" evidence="2"/>
<gene>
    <name evidence="11" type="ORF">HF526_21315</name>
</gene>
<feature type="domain" description="Histidine kinase" evidence="10">
    <location>
        <begin position="312"/>
        <end position="420"/>
    </location>
</feature>
<evidence type="ECO:0000256" key="7">
    <source>
        <dbReference type="ARBA" id="ARBA00022989"/>
    </source>
</evidence>
<keyword evidence="9" id="KW-0472">Membrane</keyword>
<evidence type="ECO:0000256" key="9">
    <source>
        <dbReference type="SAM" id="Phobius"/>
    </source>
</evidence>
<dbReference type="InterPro" id="IPR003594">
    <property type="entry name" value="HATPase_dom"/>
</dbReference>
<comment type="catalytic activity">
    <reaction evidence="1">
        <text>ATP + protein L-histidine = ADP + protein N-phospho-L-histidine.</text>
        <dbReference type="EC" id="2.7.13.3"/>
    </reaction>
</comment>
<feature type="transmembrane region" description="Helical" evidence="9">
    <location>
        <begin position="120"/>
        <end position="143"/>
    </location>
</feature>
<evidence type="ECO:0000259" key="10">
    <source>
        <dbReference type="PROSITE" id="PS50109"/>
    </source>
</evidence>
<dbReference type="Pfam" id="PF02518">
    <property type="entry name" value="HATPase_c"/>
    <property type="match status" value="1"/>
</dbReference>
<feature type="transmembrane region" description="Helical" evidence="9">
    <location>
        <begin position="51"/>
        <end position="69"/>
    </location>
</feature>
<dbReference type="PANTHER" id="PTHR45436:SF5">
    <property type="entry name" value="SENSOR HISTIDINE KINASE TRCS"/>
    <property type="match status" value="1"/>
</dbReference>
<evidence type="ECO:0000313" key="11">
    <source>
        <dbReference type="EMBL" id="NMH99837.1"/>
    </source>
</evidence>
<dbReference type="RefSeq" id="WP_169383313.1">
    <property type="nucleotide sequence ID" value="NZ_JAAXLA010000043.1"/>
</dbReference>
<feature type="compositionally biased region" description="Low complexity" evidence="8">
    <location>
        <begin position="452"/>
        <end position="463"/>
    </location>
</feature>
<evidence type="ECO:0000256" key="1">
    <source>
        <dbReference type="ARBA" id="ARBA00000085"/>
    </source>
</evidence>
<dbReference type="EMBL" id="JAAXLA010000043">
    <property type="protein sequence ID" value="NMH99837.1"/>
    <property type="molecule type" value="Genomic_DNA"/>
</dbReference>
<keyword evidence="12" id="KW-1185">Reference proteome</keyword>
<feature type="transmembrane region" description="Helical" evidence="9">
    <location>
        <begin position="155"/>
        <end position="174"/>
    </location>
</feature>
<keyword evidence="5 9" id="KW-0812">Transmembrane</keyword>
<evidence type="ECO:0000256" key="3">
    <source>
        <dbReference type="ARBA" id="ARBA00022553"/>
    </source>
</evidence>
<dbReference type="PROSITE" id="PS50109">
    <property type="entry name" value="HIS_KIN"/>
    <property type="match status" value="1"/>
</dbReference>
<evidence type="ECO:0000256" key="2">
    <source>
        <dbReference type="ARBA" id="ARBA00012438"/>
    </source>
</evidence>
<dbReference type="SUPFAM" id="SSF55874">
    <property type="entry name" value="ATPase domain of HSP90 chaperone/DNA topoisomerase II/histidine kinase"/>
    <property type="match status" value="1"/>
</dbReference>
<proteinExistence type="predicted"/>
<accession>A0ABX1SGZ8</accession>
<dbReference type="Gene3D" id="3.30.565.10">
    <property type="entry name" value="Histidine kinase-like ATPase, C-terminal domain"/>
    <property type="match status" value="1"/>
</dbReference>
<feature type="region of interest" description="Disordered" evidence="8">
    <location>
        <begin position="498"/>
        <end position="648"/>
    </location>
</feature>